<gene>
    <name evidence="1" type="ORF">ACHAWO_013740</name>
</gene>
<comment type="caution">
    <text evidence="1">The sequence shown here is derived from an EMBL/GenBank/DDBJ whole genome shotgun (WGS) entry which is preliminary data.</text>
</comment>
<proteinExistence type="predicted"/>
<keyword evidence="2" id="KW-1185">Reference proteome</keyword>
<sequence length="122" mass="13915">MSLLDWELLSEFVTAVFLVSEGLEFLGTTASKLTMTSTTNNEKLTSLCSNLDGLSSFHLPNHFNSQTLIIPQPMPQQAVQYNSHWQHLIMALEMEMKTSDDVFKDEEKKVDRMSKNCLDDQQ</sequence>
<protein>
    <submittedName>
        <fullName evidence="1">Uncharacterized protein</fullName>
    </submittedName>
</protein>
<dbReference type="AlphaFoldDB" id="A0ABD3QTW1"/>
<organism evidence="1 2">
    <name type="scientific">Cyclotella atomus</name>
    <dbReference type="NCBI Taxonomy" id="382360"/>
    <lineage>
        <taxon>Eukaryota</taxon>
        <taxon>Sar</taxon>
        <taxon>Stramenopiles</taxon>
        <taxon>Ochrophyta</taxon>
        <taxon>Bacillariophyta</taxon>
        <taxon>Coscinodiscophyceae</taxon>
        <taxon>Thalassiosirophycidae</taxon>
        <taxon>Stephanodiscales</taxon>
        <taxon>Stephanodiscaceae</taxon>
        <taxon>Cyclotella</taxon>
    </lineage>
</organism>
<accession>A0ABD3QTW1</accession>
<evidence type="ECO:0000313" key="2">
    <source>
        <dbReference type="Proteomes" id="UP001530400"/>
    </source>
</evidence>
<evidence type="ECO:0000313" key="1">
    <source>
        <dbReference type="EMBL" id="KAL3803937.1"/>
    </source>
</evidence>
<dbReference type="EMBL" id="JALLPJ020000061">
    <property type="protein sequence ID" value="KAL3803937.1"/>
    <property type="molecule type" value="Genomic_DNA"/>
</dbReference>
<reference evidence="1 2" key="1">
    <citation type="submission" date="2024-10" db="EMBL/GenBank/DDBJ databases">
        <title>Updated reference genomes for cyclostephanoid diatoms.</title>
        <authorList>
            <person name="Roberts W.R."/>
            <person name="Alverson A.J."/>
        </authorList>
    </citation>
    <scope>NUCLEOTIDE SEQUENCE [LARGE SCALE GENOMIC DNA]</scope>
    <source>
        <strain evidence="1 2">AJA010-31</strain>
    </source>
</reference>
<dbReference type="Proteomes" id="UP001530400">
    <property type="component" value="Unassembled WGS sequence"/>
</dbReference>
<name>A0ABD3QTW1_9STRA</name>